<dbReference type="KEGG" id="amus:LMH87_000471"/>
<evidence type="ECO:0000256" key="1">
    <source>
        <dbReference type="SAM" id="MobiDB-lite"/>
    </source>
</evidence>
<reference evidence="2" key="1">
    <citation type="journal article" date="2023" name="Access Microbiol">
        <title>De-novo genome assembly for Akanthomyces muscarius, a biocontrol agent of insect agricultural pests.</title>
        <authorList>
            <person name="Erdos Z."/>
            <person name="Studholme D.J."/>
            <person name="Raymond B."/>
            <person name="Sharma M."/>
        </authorList>
    </citation>
    <scope>NUCLEOTIDE SEQUENCE</scope>
    <source>
        <strain evidence="2">Ve6</strain>
    </source>
</reference>
<feature type="compositionally biased region" description="Basic residues" evidence="1">
    <location>
        <begin position="38"/>
        <end position="50"/>
    </location>
</feature>
<dbReference type="GeneID" id="80887630"/>
<feature type="compositionally biased region" description="Low complexity" evidence="1">
    <location>
        <begin position="1"/>
        <end position="37"/>
    </location>
</feature>
<sequence>MLQLAGPRAEAAPRAPAHPQQPDAAPPRAGRRLAAVSHRQRWRSRSRRRRDQPAAPGPGVRPDLRGRPRHELRQRIFALARACQKTCREHRARAEAIYLRVRRRWDEDQRARGRAAAAARRHGAGGGGGRGIRVKFRRGNVALNYAQRDLDRARLAHMSFDELCEALRGRTLEEREALDQITQPGGEIRILRERFDPEAAVGQVVTGLHELCL</sequence>
<comment type="caution">
    <text evidence="2">The sequence shown here is derived from an EMBL/GenBank/DDBJ whole genome shotgun (WGS) entry which is preliminary data.</text>
</comment>
<gene>
    <name evidence="2" type="ORF">LMH87_000471</name>
</gene>
<dbReference type="EMBL" id="JAJHUN010000007">
    <property type="protein sequence ID" value="KAJ4155215.1"/>
    <property type="molecule type" value="Genomic_DNA"/>
</dbReference>
<feature type="region of interest" description="Disordered" evidence="1">
    <location>
        <begin position="1"/>
        <end position="69"/>
    </location>
</feature>
<proteinExistence type="predicted"/>
<evidence type="ECO:0000313" key="3">
    <source>
        <dbReference type="Proteomes" id="UP001144673"/>
    </source>
</evidence>
<name>A0A9W8QF29_AKAMU</name>
<protein>
    <submittedName>
        <fullName evidence="2">Uncharacterized protein</fullName>
    </submittedName>
</protein>
<dbReference type="RefSeq" id="XP_056055339.1">
    <property type="nucleotide sequence ID" value="XM_056198384.1"/>
</dbReference>
<keyword evidence="3" id="KW-1185">Reference proteome</keyword>
<dbReference type="AlphaFoldDB" id="A0A9W8QF29"/>
<accession>A0A9W8QF29</accession>
<dbReference type="Proteomes" id="UP001144673">
    <property type="component" value="Chromosome 6"/>
</dbReference>
<evidence type="ECO:0000313" key="2">
    <source>
        <dbReference type="EMBL" id="KAJ4155215.1"/>
    </source>
</evidence>
<organism evidence="2 3">
    <name type="scientific">Akanthomyces muscarius</name>
    <name type="common">Entomopathogenic fungus</name>
    <name type="synonym">Lecanicillium muscarium</name>
    <dbReference type="NCBI Taxonomy" id="2231603"/>
    <lineage>
        <taxon>Eukaryota</taxon>
        <taxon>Fungi</taxon>
        <taxon>Dikarya</taxon>
        <taxon>Ascomycota</taxon>
        <taxon>Pezizomycotina</taxon>
        <taxon>Sordariomycetes</taxon>
        <taxon>Hypocreomycetidae</taxon>
        <taxon>Hypocreales</taxon>
        <taxon>Cordycipitaceae</taxon>
        <taxon>Akanthomyces</taxon>
    </lineage>
</organism>